<organism evidence="1 2">
    <name type="scientific">Candidatus Viadribacter manganicus</name>
    <dbReference type="NCBI Taxonomy" id="1759059"/>
    <lineage>
        <taxon>Bacteria</taxon>
        <taxon>Pseudomonadati</taxon>
        <taxon>Pseudomonadota</taxon>
        <taxon>Alphaproteobacteria</taxon>
        <taxon>Hyphomonadales</taxon>
        <taxon>Hyphomonadaceae</taxon>
        <taxon>Candidatus Viadribacter</taxon>
    </lineage>
</organism>
<dbReference type="STRING" id="1759059.ATE48_17220"/>
<dbReference type="KEGG" id="cbot:ATE48_17220"/>
<dbReference type="AlphaFoldDB" id="A0A1B1ALX4"/>
<dbReference type="PANTHER" id="PTHR35175">
    <property type="entry name" value="DUF1289 DOMAIN-CONTAINING PROTEIN"/>
    <property type="match status" value="1"/>
</dbReference>
<name>A0A1B1ALX4_9PROT</name>
<evidence type="ECO:0000313" key="1">
    <source>
        <dbReference type="EMBL" id="ANP47520.1"/>
    </source>
</evidence>
<dbReference type="OrthoDB" id="9811423at2"/>
<dbReference type="EMBL" id="CP013244">
    <property type="protein sequence ID" value="ANP47520.1"/>
    <property type="molecule type" value="Genomic_DNA"/>
</dbReference>
<dbReference type="InParanoid" id="A0A1B1ALX4"/>
<accession>A0A1B1ALX4</accession>
<reference evidence="1 2" key="1">
    <citation type="submission" date="2015-11" db="EMBL/GenBank/DDBJ databases">
        <title>Whole-Genome Sequence of Candidatus Oderbacter manganicum from the National Park Lower Oder Valley, Germany.</title>
        <authorList>
            <person name="Braun B."/>
            <person name="Liere K."/>
            <person name="Szewzyk U."/>
        </authorList>
    </citation>
    <scope>NUCLEOTIDE SEQUENCE [LARGE SCALE GENOMIC DNA]</scope>
    <source>
        <strain evidence="1 2">OTSz_A_272</strain>
    </source>
</reference>
<gene>
    <name evidence="1" type="ORF">ATE48_17220</name>
</gene>
<protein>
    <recommendedName>
        <fullName evidence="3">DUF1289 domain-containing protein</fullName>
    </recommendedName>
</protein>
<dbReference type="InterPro" id="IPR010710">
    <property type="entry name" value="DUF1289"/>
</dbReference>
<dbReference type="Pfam" id="PF06945">
    <property type="entry name" value="DUF1289"/>
    <property type="match status" value="1"/>
</dbReference>
<dbReference type="RefSeq" id="WP_066773732.1">
    <property type="nucleotide sequence ID" value="NZ_CP013244.1"/>
</dbReference>
<sequence>MQPQPITSPCIKVCAVSGLTNTCIGCGRTLREIARWGSMDEAERKAIMAQLPARLAPAQPT</sequence>
<proteinExistence type="predicted"/>
<dbReference type="PANTHER" id="PTHR35175:SF2">
    <property type="entry name" value="DUF1289 DOMAIN-CONTAINING PROTEIN"/>
    <property type="match status" value="1"/>
</dbReference>
<evidence type="ECO:0000313" key="2">
    <source>
        <dbReference type="Proteomes" id="UP000092498"/>
    </source>
</evidence>
<keyword evidence="2" id="KW-1185">Reference proteome</keyword>
<evidence type="ECO:0008006" key="3">
    <source>
        <dbReference type="Google" id="ProtNLM"/>
    </source>
</evidence>
<dbReference type="Proteomes" id="UP000092498">
    <property type="component" value="Chromosome"/>
</dbReference>